<evidence type="ECO:0000256" key="2">
    <source>
        <dbReference type="ARBA" id="ARBA00022786"/>
    </source>
</evidence>
<dbReference type="GO" id="GO:0019005">
    <property type="term" value="C:SCF ubiquitin ligase complex"/>
    <property type="evidence" value="ECO:0007669"/>
    <property type="project" value="TreeGrafter"/>
</dbReference>
<evidence type="ECO:0000313" key="4">
    <source>
        <dbReference type="Proteomes" id="UP000527355"/>
    </source>
</evidence>
<accession>A0A7J7U5K3</accession>
<evidence type="ECO:0000313" key="3">
    <source>
        <dbReference type="EMBL" id="KAF6308066.1"/>
    </source>
</evidence>
<comment type="caution">
    <text evidence="3">The sequence shown here is derived from an EMBL/GenBank/DDBJ whole genome shotgun (WGS) entry which is preliminary data.</text>
</comment>
<dbReference type="PANTHER" id="PTHR10706">
    <property type="entry name" value="F-BOX FAMILY PROTEIN"/>
    <property type="match status" value="1"/>
</dbReference>
<gene>
    <name evidence="3" type="ORF">mMyoMyo1_008851</name>
</gene>
<reference evidence="3 4" key="1">
    <citation type="journal article" date="2020" name="Nature">
        <title>Six reference-quality genomes reveal evolution of bat adaptations.</title>
        <authorList>
            <person name="Jebb D."/>
            <person name="Huang Z."/>
            <person name="Pippel M."/>
            <person name="Hughes G.M."/>
            <person name="Lavrichenko K."/>
            <person name="Devanna P."/>
            <person name="Winkler S."/>
            <person name="Jermiin L.S."/>
            <person name="Skirmuntt E.C."/>
            <person name="Katzourakis A."/>
            <person name="Burkitt-Gray L."/>
            <person name="Ray D.A."/>
            <person name="Sullivan K.A.M."/>
            <person name="Roscito J.G."/>
            <person name="Kirilenko B.M."/>
            <person name="Davalos L.M."/>
            <person name="Corthals A.P."/>
            <person name="Power M.L."/>
            <person name="Jones G."/>
            <person name="Ransome R.D."/>
            <person name="Dechmann D.K.N."/>
            <person name="Locatelli A.G."/>
            <person name="Puechmaille S.J."/>
            <person name="Fedrigo O."/>
            <person name="Jarvis E.D."/>
            <person name="Hiller M."/>
            <person name="Vernes S.C."/>
            <person name="Myers E.W."/>
            <person name="Teeling E.C."/>
        </authorList>
    </citation>
    <scope>NUCLEOTIDE SEQUENCE [LARGE SCALE GENOMIC DNA]</scope>
    <source>
        <strain evidence="3">MMyoMyo1</strain>
        <tissue evidence="3">Flight muscle</tissue>
    </source>
</reference>
<sequence length="144" mass="16860">MAHQQHLETAPEEYGLCENLQNLEIMGMSCREVYAKMFHPCRHILGLWQPDNGPYGGLLDVVVDGLHIIGWTYLPPHDPHVDDPMQFKPPFRIRLTERKPATVECMYGRRGPHSCHMQIQKDRFSTTCNQTDYHWISDWSREDL</sequence>
<dbReference type="GO" id="GO:0031146">
    <property type="term" value="P:SCF-dependent proteasomal ubiquitin-dependent protein catabolic process"/>
    <property type="evidence" value="ECO:0007669"/>
    <property type="project" value="TreeGrafter"/>
</dbReference>
<name>A0A7J7U5K3_MYOMY</name>
<dbReference type="InterPro" id="IPR045048">
    <property type="entry name" value="FBXO31/39"/>
</dbReference>
<protein>
    <recommendedName>
        <fullName evidence="5">F-box protein 31</fullName>
    </recommendedName>
</protein>
<keyword evidence="2" id="KW-0833">Ubl conjugation pathway</keyword>
<dbReference type="EMBL" id="JABWUV010000014">
    <property type="protein sequence ID" value="KAF6308066.1"/>
    <property type="molecule type" value="Genomic_DNA"/>
</dbReference>
<evidence type="ECO:0000256" key="1">
    <source>
        <dbReference type="ARBA" id="ARBA00004906"/>
    </source>
</evidence>
<dbReference type="VEuPathDB" id="HostDB:GeneID_118674189"/>
<dbReference type="PANTHER" id="PTHR10706:SF130">
    <property type="entry name" value="F-BOX ONLY PROTEIN 31"/>
    <property type="match status" value="1"/>
</dbReference>
<comment type="pathway">
    <text evidence="1">Protein modification; protein ubiquitination.</text>
</comment>
<keyword evidence="4" id="KW-1185">Reference proteome</keyword>
<evidence type="ECO:0008006" key="5">
    <source>
        <dbReference type="Google" id="ProtNLM"/>
    </source>
</evidence>
<proteinExistence type="predicted"/>
<dbReference type="AlphaFoldDB" id="A0A7J7U5K3"/>
<organism evidence="3 4">
    <name type="scientific">Myotis myotis</name>
    <name type="common">Greater mouse-eared bat</name>
    <name type="synonym">Vespertilio myotis</name>
    <dbReference type="NCBI Taxonomy" id="51298"/>
    <lineage>
        <taxon>Eukaryota</taxon>
        <taxon>Metazoa</taxon>
        <taxon>Chordata</taxon>
        <taxon>Craniata</taxon>
        <taxon>Vertebrata</taxon>
        <taxon>Euteleostomi</taxon>
        <taxon>Mammalia</taxon>
        <taxon>Eutheria</taxon>
        <taxon>Laurasiatheria</taxon>
        <taxon>Chiroptera</taxon>
        <taxon>Yangochiroptera</taxon>
        <taxon>Vespertilionidae</taxon>
        <taxon>Myotis</taxon>
    </lineage>
</organism>
<dbReference type="Proteomes" id="UP000527355">
    <property type="component" value="Unassembled WGS sequence"/>
</dbReference>